<reference evidence="3 4" key="1">
    <citation type="submission" date="2016-04" db="EMBL/GenBank/DDBJ databases">
        <title>A degradative enzymes factory behind the ericoid mycorrhizal symbiosis.</title>
        <authorList>
            <consortium name="DOE Joint Genome Institute"/>
            <person name="Martino E."/>
            <person name="Morin E."/>
            <person name="Grelet G."/>
            <person name="Kuo A."/>
            <person name="Kohler A."/>
            <person name="Daghino S."/>
            <person name="Barry K."/>
            <person name="Choi C."/>
            <person name="Cichocki N."/>
            <person name="Clum A."/>
            <person name="Copeland A."/>
            <person name="Hainaut M."/>
            <person name="Haridas S."/>
            <person name="Labutti K."/>
            <person name="Lindquist E."/>
            <person name="Lipzen A."/>
            <person name="Khouja H.-R."/>
            <person name="Murat C."/>
            <person name="Ohm R."/>
            <person name="Olson A."/>
            <person name="Spatafora J."/>
            <person name="Veneault-Fourrey C."/>
            <person name="Henrissat B."/>
            <person name="Grigoriev I."/>
            <person name="Martin F."/>
            <person name="Perotto S."/>
        </authorList>
    </citation>
    <scope>NUCLEOTIDE SEQUENCE [LARGE SCALE GENOMIC DNA]</scope>
    <source>
        <strain evidence="3 4">F</strain>
    </source>
</reference>
<feature type="domain" description="Heterokaryon incompatibility" evidence="1">
    <location>
        <begin position="23"/>
        <end position="115"/>
    </location>
</feature>
<dbReference type="InterPro" id="IPR010730">
    <property type="entry name" value="HET"/>
</dbReference>
<feature type="domain" description="DUF8212" evidence="2">
    <location>
        <begin position="233"/>
        <end position="257"/>
    </location>
</feature>
<dbReference type="Pfam" id="PF06985">
    <property type="entry name" value="HET"/>
    <property type="match status" value="1"/>
</dbReference>
<accession>A0A2J6R312</accession>
<name>A0A2J6R312_HYAVF</name>
<protein>
    <submittedName>
        <fullName evidence="3">HET-domain-containing protein</fullName>
    </submittedName>
</protein>
<dbReference type="PANTHER" id="PTHR10622">
    <property type="entry name" value="HET DOMAIN-CONTAINING PROTEIN"/>
    <property type="match status" value="1"/>
</dbReference>
<evidence type="ECO:0000259" key="1">
    <source>
        <dbReference type="Pfam" id="PF06985"/>
    </source>
</evidence>
<proteinExistence type="predicted"/>
<evidence type="ECO:0000313" key="4">
    <source>
        <dbReference type="Proteomes" id="UP000235786"/>
    </source>
</evidence>
<gene>
    <name evidence="3" type="ORF">L207DRAFT_398438</name>
</gene>
<dbReference type="OrthoDB" id="3522492at2759"/>
<dbReference type="Proteomes" id="UP000235786">
    <property type="component" value="Unassembled WGS sequence"/>
</dbReference>
<keyword evidence="4" id="KW-1185">Reference proteome</keyword>
<dbReference type="Pfam" id="PF26640">
    <property type="entry name" value="DUF8212"/>
    <property type="match status" value="1"/>
</dbReference>
<dbReference type="InterPro" id="IPR058525">
    <property type="entry name" value="DUF8212"/>
</dbReference>
<organism evidence="3 4">
    <name type="scientific">Hyaloscypha variabilis (strain UAMH 11265 / GT02V1 / F)</name>
    <name type="common">Meliniomyces variabilis</name>
    <dbReference type="NCBI Taxonomy" id="1149755"/>
    <lineage>
        <taxon>Eukaryota</taxon>
        <taxon>Fungi</taxon>
        <taxon>Dikarya</taxon>
        <taxon>Ascomycota</taxon>
        <taxon>Pezizomycotina</taxon>
        <taxon>Leotiomycetes</taxon>
        <taxon>Helotiales</taxon>
        <taxon>Hyaloscyphaceae</taxon>
        <taxon>Hyaloscypha</taxon>
        <taxon>Hyaloscypha variabilis</taxon>
    </lineage>
</organism>
<dbReference type="PANTHER" id="PTHR10622:SF10">
    <property type="entry name" value="HET DOMAIN-CONTAINING PROTEIN"/>
    <property type="match status" value="1"/>
</dbReference>
<evidence type="ECO:0000259" key="2">
    <source>
        <dbReference type="Pfam" id="PF26640"/>
    </source>
</evidence>
<dbReference type="EMBL" id="KZ613957">
    <property type="protein sequence ID" value="PMD32906.1"/>
    <property type="molecule type" value="Genomic_DNA"/>
</dbReference>
<evidence type="ECO:0000313" key="3">
    <source>
        <dbReference type="EMBL" id="PMD32906.1"/>
    </source>
</evidence>
<feature type="non-terminal residue" evidence="3">
    <location>
        <position position="358"/>
    </location>
</feature>
<dbReference type="AlphaFoldDB" id="A0A2J6R312"/>
<sequence>MRLLNANTFTRADFNNEATVPDYAILSHTWGDDEVTFRDLTELSHEQLVSKRAWEKVEKCCTKATQWGLEWVWIDTCCIDQSSSAELSEAINSMYQWYRKSAVCYAYLSDVDSVEEDFLSDMVIDQGHSSFNKARWFIRGWCLQELLAPRNMQFYNMRWEYIGSKHSLKERISTITHIDKDALFVPDLSVLSVAERMSWAAPRKTKREEDIAYCLLGIFNINMPLLYGEGQTRAFGRLQEEIMKRTEDHSILAWSGKGTDLVDFRNDMVGFLAPHPSAFSYGKIDLRDLPKHDLAQAFPRHVIEAAPLSITGRGICAELPLIQCGPHGVDYLAVIGCQKSGSPESYYAIPVTRLKNSS</sequence>